<accession>A0A2T0NAU0</accession>
<dbReference type="Proteomes" id="UP000238312">
    <property type="component" value="Unassembled WGS sequence"/>
</dbReference>
<evidence type="ECO:0000313" key="3">
    <source>
        <dbReference type="EMBL" id="PRX70060.1"/>
    </source>
</evidence>
<dbReference type="EMBL" id="PVNG01000001">
    <property type="protein sequence ID" value="PRX70060.1"/>
    <property type="molecule type" value="Genomic_DNA"/>
</dbReference>
<comment type="caution">
    <text evidence="3">The sequence shown here is derived from an EMBL/GenBank/DDBJ whole genome shotgun (WGS) entry which is preliminary data.</text>
</comment>
<dbReference type="InterPro" id="IPR023885">
    <property type="entry name" value="4Fe4S-binding_SPASM_dom"/>
</dbReference>
<feature type="region of interest" description="Disordered" evidence="1">
    <location>
        <begin position="178"/>
        <end position="201"/>
    </location>
</feature>
<name>A0A2T0NAU0_9ACTN</name>
<reference evidence="3 4" key="1">
    <citation type="submission" date="2018-03" db="EMBL/GenBank/DDBJ databases">
        <title>Genomic Encyclopedia of Type Strains, Phase III (KMG-III): the genomes of soil and plant-associated and newly described type strains.</title>
        <authorList>
            <person name="Whitman W."/>
        </authorList>
    </citation>
    <scope>NUCLEOTIDE SEQUENCE [LARGE SCALE GENOMIC DNA]</scope>
    <source>
        <strain evidence="3 4">CGMCC 4.7104</strain>
    </source>
</reference>
<dbReference type="AlphaFoldDB" id="A0A2T0NAU0"/>
<protein>
    <submittedName>
        <fullName evidence="3">Iron-sulfur cluster protein</fullName>
    </submittedName>
</protein>
<gene>
    <name evidence="3" type="ORF">B0I32_101146</name>
</gene>
<dbReference type="InterPro" id="IPR013785">
    <property type="entry name" value="Aldolase_TIM"/>
</dbReference>
<dbReference type="InterPro" id="IPR058240">
    <property type="entry name" value="rSAM_sf"/>
</dbReference>
<evidence type="ECO:0000313" key="4">
    <source>
        <dbReference type="Proteomes" id="UP000238312"/>
    </source>
</evidence>
<organism evidence="3 4">
    <name type="scientific">Nonomuraea fuscirosea</name>
    <dbReference type="NCBI Taxonomy" id="1291556"/>
    <lineage>
        <taxon>Bacteria</taxon>
        <taxon>Bacillati</taxon>
        <taxon>Actinomycetota</taxon>
        <taxon>Actinomycetes</taxon>
        <taxon>Streptosporangiales</taxon>
        <taxon>Streptosporangiaceae</taxon>
        <taxon>Nonomuraea</taxon>
    </lineage>
</organism>
<dbReference type="Pfam" id="PF13186">
    <property type="entry name" value="SPASM"/>
    <property type="match status" value="1"/>
</dbReference>
<dbReference type="SUPFAM" id="SSF102114">
    <property type="entry name" value="Radical SAM enzymes"/>
    <property type="match status" value="1"/>
</dbReference>
<dbReference type="RefSeq" id="WP_219911580.1">
    <property type="nucleotide sequence ID" value="NZ_PVNG01000001.1"/>
</dbReference>
<proteinExistence type="predicted"/>
<evidence type="ECO:0000256" key="1">
    <source>
        <dbReference type="SAM" id="MobiDB-lite"/>
    </source>
</evidence>
<evidence type="ECO:0000259" key="2">
    <source>
        <dbReference type="Pfam" id="PF13186"/>
    </source>
</evidence>
<feature type="domain" description="4Fe4S-binding SPASM" evidence="2">
    <location>
        <begin position="123"/>
        <end position="176"/>
    </location>
</feature>
<dbReference type="Gene3D" id="3.20.20.70">
    <property type="entry name" value="Aldolase class I"/>
    <property type="match status" value="1"/>
</dbReference>
<keyword evidence="4" id="KW-1185">Reference proteome</keyword>
<sequence>MGLRVQVYSNLYRVTAPLWELYSHPDVTLATSYYSDVAAEHDRITDRRGSHARTRANILRAIERGIALKVGIVDLGGSGQRADEAREEMISMGAAHVGAPDRIRAVGRAARTMGVQSNVNELCGQCGDGRAAVSWNGDVRTCVLSRFLPSAGNVRTTRLADIFGSAAWYELLAQVPRRPQPRDGDCKPNTPCKPNQDGGDCKPAETICEGDALVLPRISAREIRPETGGGR</sequence>